<organism evidence="1 2">
    <name type="scientific">Bacillus thuringiensis</name>
    <dbReference type="NCBI Taxonomy" id="1428"/>
    <lineage>
        <taxon>Bacteria</taxon>
        <taxon>Bacillati</taxon>
        <taxon>Bacillota</taxon>
        <taxon>Bacilli</taxon>
        <taxon>Bacillales</taxon>
        <taxon>Bacillaceae</taxon>
        <taxon>Bacillus</taxon>
        <taxon>Bacillus cereus group</taxon>
    </lineage>
</organism>
<dbReference type="RefSeq" id="WP_087986088.1">
    <property type="nucleotide sequence ID" value="NZ_FMBI01000028.1"/>
</dbReference>
<sequence length="231" mass="27477">MKNGVKIYNRLAREKISQEQFRLIEDITDDLILTEYYGEDHLNDVKINISQILNMDLKNSDRYAVFQYGQSHFRNEESQFKEWKKQEFSNRKCDISLIIVDHFEEKIFLVCAEVKKNLRLDSLYEARQQLISTYIDLNILNSLITYNVYELNRIFFIISEEISIPKQTLPSTLMLQKDGRGRNIPTKLIWHEFVSNTFYFTLDSLRDMSSVNADMEQIKNWSSNTIQFKTV</sequence>
<evidence type="ECO:0000313" key="1">
    <source>
        <dbReference type="EMBL" id="SCC30254.1"/>
    </source>
</evidence>
<gene>
    <name evidence="1" type="ORF">BTT61001_02393</name>
</gene>
<proteinExistence type="predicted"/>
<protein>
    <submittedName>
        <fullName evidence="1">Uncharacterized protein</fullName>
    </submittedName>
</protein>
<accession>A0A1C4DFW4</accession>
<dbReference type="EMBL" id="FMBI01000028">
    <property type="protein sequence ID" value="SCC30254.1"/>
    <property type="molecule type" value="Genomic_DNA"/>
</dbReference>
<name>A0A1C4DFW4_BACTU</name>
<dbReference type="Proteomes" id="UP000195991">
    <property type="component" value="Unassembled WGS sequence"/>
</dbReference>
<evidence type="ECO:0000313" key="2">
    <source>
        <dbReference type="Proteomes" id="UP000195991"/>
    </source>
</evidence>
<dbReference type="AlphaFoldDB" id="A0A1C4DFW4"/>
<reference evidence="1 2" key="1">
    <citation type="submission" date="2016-08" db="EMBL/GenBank/DDBJ databases">
        <authorList>
            <person name="Seilhamer J.J."/>
        </authorList>
    </citation>
    <scope>NUCLEOTIDE SEQUENCE [LARGE SCALE GENOMIC DNA]</scope>
    <source>
        <strain evidence="1 2">IEBC_T61001</strain>
    </source>
</reference>